<organism evidence="2 3">
    <name type="scientific">Steinernema hermaphroditum</name>
    <dbReference type="NCBI Taxonomy" id="289476"/>
    <lineage>
        <taxon>Eukaryota</taxon>
        <taxon>Metazoa</taxon>
        <taxon>Ecdysozoa</taxon>
        <taxon>Nematoda</taxon>
        <taxon>Chromadorea</taxon>
        <taxon>Rhabditida</taxon>
        <taxon>Tylenchina</taxon>
        <taxon>Panagrolaimomorpha</taxon>
        <taxon>Strongyloidoidea</taxon>
        <taxon>Steinernematidae</taxon>
        <taxon>Steinernema</taxon>
    </lineage>
</organism>
<name>A0AA39HMT0_9BILA</name>
<evidence type="ECO:0000313" key="3">
    <source>
        <dbReference type="Proteomes" id="UP001175271"/>
    </source>
</evidence>
<accession>A0AA39HMT0</accession>
<protein>
    <submittedName>
        <fullName evidence="2">Uncharacterized protein</fullName>
    </submittedName>
</protein>
<reference evidence="2" key="1">
    <citation type="submission" date="2023-06" db="EMBL/GenBank/DDBJ databases">
        <title>Genomic analysis of the entomopathogenic nematode Steinernema hermaphroditum.</title>
        <authorList>
            <person name="Schwarz E.M."/>
            <person name="Heppert J.K."/>
            <person name="Baniya A."/>
            <person name="Schwartz H.T."/>
            <person name="Tan C.-H."/>
            <person name="Antoshechkin I."/>
            <person name="Sternberg P.W."/>
            <person name="Goodrich-Blair H."/>
            <person name="Dillman A.R."/>
        </authorList>
    </citation>
    <scope>NUCLEOTIDE SEQUENCE</scope>
    <source>
        <strain evidence="2">PS9179</strain>
        <tissue evidence="2">Whole animal</tissue>
    </source>
</reference>
<keyword evidence="3" id="KW-1185">Reference proteome</keyword>
<gene>
    <name evidence="2" type="ORF">QR680_003751</name>
</gene>
<proteinExistence type="predicted"/>
<dbReference type="Proteomes" id="UP001175271">
    <property type="component" value="Unassembled WGS sequence"/>
</dbReference>
<sequence>MPTRVDFAIGAEPAPARGSGSFARLGPPASAPAPARRLGAKPESAHGAPIYNRDNINRSQASVKMAQTTSMAYSGGAKASEFLSSSATAPFEQSEFSLVYMVRLRLGPGS</sequence>
<comment type="caution">
    <text evidence="2">The sequence shown here is derived from an EMBL/GenBank/DDBJ whole genome shotgun (WGS) entry which is preliminary data.</text>
</comment>
<dbReference type="AlphaFoldDB" id="A0AA39HMT0"/>
<evidence type="ECO:0000313" key="2">
    <source>
        <dbReference type="EMBL" id="KAK0408056.1"/>
    </source>
</evidence>
<feature type="compositionally biased region" description="Low complexity" evidence="1">
    <location>
        <begin position="23"/>
        <end position="37"/>
    </location>
</feature>
<dbReference type="EMBL" id="JAUCMV010000003">
    <property type="protein sequence ID" value="KAK0408056.1"/>
    <property type="molecule type" value="Genomic_DNA"/>
</dbReference>
<evidence type="ECO:0000256" key="1">
    <source>
        <dbReference type="SAM" id="MobiDB-lite"/>
    </source>
</evidence>
<feature type="region of interest" description="Disordered" evidence="1">
    <location>
        <begin position="1"/>
        <end position="54"/>
    </location>
</feature>